<proteinExistence type="predicted"/>
<accession>A0A223NWU7</accession>
<keyword evidence="1" id="KW-0472">Membrane</keyword>
<evidence type="ECO:0000256" key="1">
    <source>
        <dbReference type="SAM" id="Phobius"/>
    </source>
</evidence>
<dbReference type="Proteomes" id="UP000215002">
    <property type="component" value="Chromosome"/>
</dbReference>
<dbReference type="KEGG" id="muc:MuYL_2448"/>
<evidence type="ECO:0000313" key="3">
    <source>
        <dbReference type="Proteomes" id="UP000215002"/>
    </source>
</evidence>
<dbReference type="EMBL" id="CP022743">
    <property type="protein sequence ID" value="ASU34335.1"/>
    <property type="molecule type" value="Genomic_DNA"/>
</dbReference>
<gene>
    <name evidence="2" type="ORF">MuYL_2448</name>
</gene>
<name>A0A223NWU7_9SPHI</name>
<keyword evidence="1" id="KW-1133">Transmembrane helix</keyword>
<protein>
    <submittedName>
        <fullName evidence="2">Uncharacterized protein</fullName>
    </submittedName>
</protein>
<dbReference type="AlphaFoldDB" id="A0A223NWU7"/>
<keyword evidence="3" id="KW-1185">Reference proteome</keyword>
<dbReference type="RefSeq" id="WP_262493683.1">
    <property type="nucleotide sequence ID" value="NZ_CP022743.1"/>
</dbReference>
<sequence>MENLDLIILTSIVTILYVGFAWGLFSAQKKQQHTRSETHS</sequence>
<reference evidence="2 3" key="1">
    <citation type="submission" date="2017-08" db="EMBL/GenBank/DDBJ databases">
        <title>Complete genome sequence of Mucilaginibacter sp. strain BJC16-A31.</title>
        <authorList>
            <consortium name="Henan University of Science and Technology"/>
            <person name="You X."/>
        </authorList>
    </citation>
    <scope>NUCLEOTIDE SEQUENCE [LARGE SCALE GENOMIC DNA]</scope>
    <source>
        <strain evidence="2 3">BJC16-A31</strain>
    </source>
</reference>
<keyword evidence="1" id="KW-0812">Transmembrane</keyword>
<evidence type="ECO:0000313" key="2">
    <source>
        <dbReference type="EMBL" id="ASU34335.1"/>
    </source>
</evidence>
<organism evidence="2 3">
    <name type="scientific">Mucilaginibacter xinganensis</name>
    <dbReference type="NCBI Taxonomy" id="1234841"/>
    <lineage>
        <taxon>Bacteria</taxon>
        <taxon>Pseudomonadati</taxon>
        <taxon>Bacteroidota</taxon>
        <taxon>Sphingobacteriia</taxon>
        <taxon>Sphingobacteriales</taxon>
        <taxon>Sphingobacteriaceae</taxon>
        <taxon>Mucilaginibacter</taxon>
    </lineage>
</organism>
<feature type="transmembrane region" description="Helical" evidence="1">
    <location>
        <begin position="6"/>
        <end position="25"/>
    </location>
</feature>